<dbReference type="Pfam" id="PF07986">
    <property type="entry name" value="TBCC"/>
    <property type="match status" value="1"/>
</dbReference>
<dbReference type="SMART" id="SM00673">
    <property type="entry name" value="CARP"/>
    <property type="match status" value="2"/>
</dbReference>
<organism evidence="9 10">
    <name type="scientific">Cherax quadricarinatus</name>
    <name type="common">Australian red claw crayfish</name>
    <dbReference type="NCBI Taxonomy" id="27406"/>
    <lineage>
        <taxon>Eukaryota</taxon>
        <taxon>Metazoa</taxon>
        <taxon>Ecdysozoa</taxon>
        <taxon>Arthropoda</taxon>
        <taxon>Crustacea</taxon>
        <taxon>Multicrustacea</taxon>
        <taxon>Malacostraca</taxon>
        <taxon>Eumalacostraca</taxon>
        <taxon>Eucarida</taxon>
        <taxon>Decapoda</taxon>
        <taxon>Pleocyemata</taxon>
        <taxon>Astacidea</taxon>
        <taxon>Parastacoidea</taxon>
        <taxon>Parastacidae</taxon>
        <taxon>Cherax</taxon>
    </lineage>
</organism>
<dbReference type="InterPro" id="IPR017901">
    <property type="entry name" value="C-CAP_CF_C-like"/>
</dbReference>
<dbReference type="PANTHER" id="PTHR15139">
    <property type="entry name" value="TUBULIN FOLDING COFACTOR C"/>
    <property type="match status" value="1"/>
</dbReference>
<comment type="caution">
    <text evidence="9">The sequence shown here is derived from an EMBL/GenBank/DDBJ whole genome shotgun (WGS) entry which is preliminary data.</text>
</comment>
<evidence type="ECO:0000313" key="9">
    <source>
        <dbReference type="EMBL" id="KAK8721039.1"/>
    </source>
</evidence>
<dbReference type="Gene3D" id="2.160.20.70">
    <property type="match status" value="1"/>
</dbReference>
<dbReference type="Gene3D" id="1.20.58.1250">
    <property type="entry name" value="Tubulin Binding Cofactor C, N-terminal domain"/>
    <property type="match status" value="1"/>
</dbReference>
<dbReference type="GO" id="GO:0007023">
    <property type="term" value="P:post-chaperonin tubulin folding pathway"/>
    <property type="evidence" value="ECO:0007669"/>
    <property type="project" value="InterPro"/>
</dbReference>
<evidence type="ECO:0000256" key="3">
    <source>
        <dbReference type="ARBA" id="ARBA00022490"/>
    </source>
</evidence>
<comment type="similarity">
    <text evidence="2">Belongs to the TBCC family.</text>
</comment>
<evidence type="ECO:0000256" key="1">
    <source>
        <dbReference type="ARBA" id="ARBA00004496"/>
    </source>
</evidence>
<comment type="subcellular location">
    <subcellularLocation>
        <location evidence="1">Cytoplasm</location>
    </subcellularLocation>
</comment>
<keyword evidence="3" id="KW-0963">Cytoplasm</keyword>
<dbReference type="Proteomes" id="UP001445076">
    <property type="component" value="Unassembled WGS sequence"/>
</dbReference>
<dbReference type="EMBL" id="JARKIK010000132">
    <property type="protein sequence ID" value="KAK8721040.1"/>
    <property type="molecule type" value="Genomic_DNA"/>
</dbReference>
<feature type="domain" description="C-CAP/cofactor C-like" evidence="8">
    <location>
        <begin position="143"/>
        <end position="310"/>
    </location>
</feature>
<reference evidence="9" key="2">
    <citation type="submission" date="2024-01" db="EMBL/GenBank/DDBJ databases">
        <authorList>
            <person name="He J."/>
            <person name="Wang M."/>
            <person name="Zheng J."/>
            <person name="Liu Z."/>
        </authorList>
    </citation>
    <scope>NUCLEOTIDE SEQUENCE</scope>
    <source>
        <strain evidence="9">ZL_2023a</strain>
        <tissue evidence="9">Muscle</tissue>
    </source>
</reference>
<dbReference type="Pfam" id="PF16752">
    <property type="entry name" value="TBCC_N"/>
    <property type="match status" value="1"/>
</dbReference>
<gene>
    <name evidence="9" type="ORF">OTU49_012960</name>
</gene>
<feature type="coiled-coil region" evidence="7">
    <location>
        <begin position="13"/>
        <end position="71"/>
    </location>
</feature>
<comment type="subunit">
    <text evidence="6">Supercomplex made of cofactors A to E. Cofactors A and D function by capturing and stabilizing tubulin in a quasi-native conformation. Cofactor E binds to the cofactor D-tubulin complex; interaction with cofactor C then causes the release of tubulin polypeptides that are committed to the native state.</text>
</comment>
<keyword evidence="5" id="KW-0143">Chaperone</keyword>
<evidence type="ECO:0000256" key="2">
    <source>
        <dbReference type="ARBA" id="ARBA00008848"/>
    </source>
</evidence>
<evidence type="ECO:0000256" key="6">
    <source>
        <dbReference type="ARBA" id="ARBA00026055"/>
    </source>
</evidence>
<dbReference type="InterPro" id="IPR038397">
    <property type="entry name" value="TBCC_N_sf"/>
</dbReference>
<evidence type="ECO:0000256" key="4">
    <source>
        <dbReference type="ARBA" id="ARBA00022990"/>
    </source>
</evidence>
<keyword evidence="4" id="KW-0007">Acetylation</keyword>
<dbReference type="PROSITE" id="PS51329">
    <property type="entry name" value="C_CAP_COFACTOR_C"/>
    <property type="match status" value="1"/>
</dbReference>
<sequence length="334" mass="38688">MDPSQASTYSIILERMKQRTDELAQRAEERRSEKESNAAVAENADYFLETFQRMKNDLKRKIEEARSVNKENMLLYFDDLVKDFQQMQQFLNESSMFLASFQIKKALNDMKELNDQIQCVIEELQPKKKFGFGKKKLAEKSEKAKDIKADTIDSSISKHSTLDILLQKQFFGFKDQRDQTLIMSATELENRQLNLQNLEDCKVIALGNPSTLQVASLRNCTVVVGPTSRSAFIKDCINCKFVIASQQVRIHGTQDTQFYLHVTAAAIIENCQNVKFAPYNLNYSELNDHYCQSGLDLSTNQWNKIDDFDWLNENEKSPNWSEIPESERIDNWLE</sequence>
<dbReference type="PANTHER" id="PTHR15139:SF0">
    <property type="entry name" value="TUBULIN-SPECIFIC CHAPERONE C"/>
    <property type="match status" value="1"/>
</dbReference>
<dbReference type="EMBL" id="JARKIK010000132">
    <property type="protein sequence ID" value="KAK8721032.1"/>
    <property type="molecule type" value="Genomic_DNA"/>
</dbReference>
<reference evidence="9 10" key="1">
    <citation type="journal article" date="2024" name="BMC Genomics">
        <title>Genome assembly of redclaw crayfish (Cherax quadricarinatus) provides insights into its immune adaptation and hypoxia tolerance.</title>
        <authorList>
            <person name="Liu Z."/>
            <person name="Zheng J."/>
            <person name="Li H."/>
            <person name="Fang K."/>
            <person name="Wang S."/>
            <person name="He J."/>
            <person name="Zhou D."/>
            <person name="Weng S."/>
            <person name="Chi M."/>
            <person name="Gu Z."/>
            <person name="He J."/>
            <person name="Li F."/>
            <person name="Wang M."/>
        </authorList>
    </citation>
    <scope>NUCLEOTIDE SEQUENCE [LARGE SCALE GENOMIC DNA]</scope>
    <source>
        <strain evidence="9">ZL_2023a</strain>
    </source>
</reference>
<evidence type="ECO:0000259" key="8">
    <source>
        <dbReference type="PROSITE" id="PS51329"/>
    </source>
</evidence>
<keyword evidence="7" id="KW-0175">Coiled coil</keyword>
<evidence type="ECO:0000313" key="10">
    <source>
        <dbReference type="Proteomes" id="UP001445076"/>
    </source>
</evidence>
<dbReference type="InterPro" id="IPR012945">
    <property type="entry name" value="Tubulin-bd_cofactor_C_dom"/>
</dbReference>
<dbReference type="GO" id="GO:0005737">
    <property type="term" value="C:cytoplasm"/>
    <property type="evidence" value="ECO:0007669"/>
    <property type="project" value="UniProtKB-SubCell"/>
</dbReference>
<dbReference type="EMBL" id="JARKIK010000132">
    <property type="protein sequence ID" value="KAK8721039.1"/>
    <property type="molecule type" value="Genomic_DNA"/>
</dbReference>
<dbReference type="InterPro" id="IPR016098">
    <property type="entry name" value="CAP/MinC_C"/>
</dbReference>
<dbReference type="EMBL" id="JARKIK010000132">
    <property type="protein sequence ID" value="KAK8721042.1"/>
    <property type="molecule type" value="Genomic_DNA"/>
</dbReference>
<dbReference type="InterPro" id="IPR031925">
    <property type="entry name" value="TBCC_N"/>
</dbReference>
<evidence type="ECO:0000256" key="7">
    <source>
        <dbReference type="SAM" id="Coils"/>
    </source>
</evidence>
<dbReference type="AlphaFoldDB" id="A0AAW0VVX2"/>
<evidence type="ECO:0000256" key="5">
    <source>
        <dbReference type="ARBA" id="ARBA00023186"/>
    </source>
</evidence>
<accession>A0AAW0VVX2</accession>
<dbReference type="GO" id="GO:0015631">
    <property type="term" value="F:tubulin binding"/>
    <property type="evidence" value="ECO:0007669"/>
    <property type="project" value="InterPro"/>
</dbReference>
<dbReference type="InterPro" id="IPR027684">
    <property type="entry name" value="TBCC"/>
</dbReference>
<dbReference type="EMBL" id="JARKIK010000132">
    <property type="protein sequence ID" value="KAK8721035.1"/>
    <property type="molecule type" value="Genomic_DNA"/>
</dbReference>
<name>A0AAW0VVX2_CHEQU</name>
<proteinExistence type="inferred from homology"/>
<protein>
    <recommendedName>
        <fullName evidence="8">C-CAP/cofactor C-like domain-containing protein</fullName>
    </recommendedName>
</protein>
<dbReference type="GO" id="GO:0007021">
    <property type="term" value="P:tubulin complex assembly"/>
    <property type="evidence" value="ECO:0007669"/>
    <property type="project" value="TreeGrafter"/>
</dbReference>
<dbReference type="EMBL" id="JARKIK010000132">
    <property type="protein sequence ID" value="KAK8721037.1"/>
    <property type="molecule type" value="Genomic_DNA"/>
</dbReference>
<dbReference type="InterPro" id="IPR006599">
    <property type="entry name" value="CARP_motif"/>
</dbReference>
<keyword evidence="10" id="KW-1185">Reference proteome</keyword>